<keyword evidence="2" id="KW-1185">Reference proteome</keyword>
<dbReference type="EMBL" id="AP018164">
    <property type="protein sequence ID" value="BAX92674.1"/>
    <property type="molecule type" value="Genomic_DNA"/>
</dbReference>
<keyword evidence="1" id="KW-0489">Methyltransferase</keyword>
<dbReference type="CDD" id="cd02440">
    <property type="entry name" value="AdoMet_MTases"/>
    <property type="match status" value="1"/>
</dbReference>
<name>A0A1Z4EI85_9MYCO</name>
<dbReference type="InterPro" id="IPR041698">
    <property type="entry name" value="Methyltransf_25"/>
</dbReference>
<dbReference type="InterPro" id="IPR029063">
    <property type="entry name" value="SAM-dependent_MTases_sf"/>
</dbReference>
<evidence type="ECO:0000313" key="2">
    <source>
        <dbReference type="Proteomes" id="UP000217736"/>
    </source>
</evidence>
<keyword evidence="1" id="KW-0808">Transferase</keyword>
<dbReference type="Proteomes" id="UP000217736">
    <property type="component" value="Chromosome"/>
</dbReference>
<dbReference type="GO" id="GO:0032259">
    <property type="term" value="P:methylation"/>
    <property type="evidence" value="ECO:0007669"/>
    <property type="project" value="UniProtKB-KW"/>
</dbReference>
<accession>A0A1Z4EI85</accession>
<dbReference type="SUPFAM" id="SSF53335">
    <property type="entry name" value="S-adenosyl-L-methionine-dependent methyltransferases"/>
    <property type="match status" value="1"/>
</dbReference>
<dbReference type="OrthoDB" id="9786503at2"/>
<dbReference type="RefSeq" id="WP_096444428.1">
    <property type="nucleotide sequence ID" value="NZ_AP018164.1"/>
</dbReference>
<dbReference type="Pfam" id="PF13649">
    <property type="entry name" value="Methyltransf_25"/>
    <property type="match status" value="1"/>
</dbReference>
<dbReference type="KEGG" id="mshg:MSG_02530"/>
<reference evidence="2" key="1">
    <citation type="submission" date="2017-06" db="EMBL/GenBank/DDBJ databases">
        <title>Complete Genome Sequence of Mycobacterium shigaense.</title>
        <authorList>
            <person name="Fukano H."/>
            <person name="Yoshida M."/>
            <person name="Kazumi Y."/>
            <person name="Ogura Y."/>
            <person name="Mitarai S."/>
            <person name="Hayashi T."/>
            <person name="Hoshino Y."/>
        </authorList>
    </citation>
    <scope>NUCLEOTIDE SEQUENCE [LARGE SCALE GENOMIC DNA]</scope>
    <source>
        <strain evidence="2">UN-152</strain>
    </source>
</reference>
<dbReference type="GO" id="GO:0008168">
    <property type="term" value="F:methyltransferase activity"/>
    <property type="evidence" value="ECO:0007669"/>
    <property type="project" value="UniProtKB-KW"/>
</dbReference>
<protein>
    <submittedName>
        <fullName evidence="1">SAM-dependent methyltransferase</fullName>
    </submittedName>
</protein>
<dbReference type="Gene3D" id="3.40.50.150">
    <property type="entry name" value="Vaccinia Virus protein VP39"/>
    <property type="match status" value="1"/>
</dbReference>
<sequence>MTDADRARWDERYAGEGPAPIGAIAPPDTFAAHVDAFPGAGQALDLACGRGLGSVWLARRGLNVWGLDVSGTAIGQARDLARRSGIAGRCRFNVADLDQGLPAGPPVDVLLCHKFRDRRLDDALIERLVPGGLLAIAALSEVGAAPGPFRAVAGELAAAFAELEVIAAGEGDGLAWLLARR</sequence>
<dbReference type="AlphaFoldDB" id="A0A1Z4EI85"/>
<gene>
    <name evidence="1" type="ORF">MSG_02530</name>
</gene>
<evidence type="ECO:0000313" key="1">
    <source>
        <dbReference type="EMBL" id="BAX92674.1"/>
    </source>
</evidence>
<proteinExistence type="predicted"/>
<organism evidence="1 2">
    <name type="scientific">Mycobacterium shigaense</name>
    <dbReference type="NCBI Taxonomy" id="722731"/>
    <lineage>
        <taxon>Bacteria</taxon>
        <taxon>Bacillati</taxon>
        <taxon>Actinomycetota</taxon>
        <taxon>Actinomycetes</taxon>
        <taxon>Mycobacteriales</taxon>
        <taxon>Mycobacteriaceae</taxon>
        <taxon>Mycobacterium</taxon>
        <taxon>Mycobacterium simiae complex</taxon>
    </lineage>
</organism>